<evidence type="ECO:0000256" key="1">
    <source>
        <dbReference type="SAM" id="MobiDB-lite"/>
    </source>
</evidence>
<accession>I7GMA4</accession>
<sequence length="44" mass="5384">MLKSTTKNHFYNTYLQTYEHKEGNNRHCSQHEDGEWEEGEVQKR</sequence>
<name>I7GMA4_MACFA</name>
<organism evidence="2">
    <name type="scientific">Macaca fascicularis</name>
    <name type="common">Crab-eating macaque</name>
    <name type="synonym">Cynomolgus monkey</name>
    <dbReference type="NCBI Taxonomy" id="9541"/>
    <lineage>
        <taxon>Eukaryota</taxon>
        <taxon>Metazoa</taxon>
        <taxon>Chordata</taxon>
        <taxon>Craniata</taxon>
        <taxon>Vertebrata</taxon>
        <taxon>Euteleostomi</taxon>
        <taxon>Mammalia</taxon>
        <taxon>Eutheria</taxon>
        <taxon>Euarchontoglires</taxon>
        <taxon>Primates</taxon>
        <taxon>Haplorrhini</taxon>
        <taxon>Catarrhini</taxon>
        <taxon>Cercopithecidae</taxon>
        <taxon>Cercopithecinae</taxon>
        <taxon>Macaca</taxon>
    </lineage>
</organism>
<feature type="compositionally biased region" description="Acidic residues" evidence="1">
    <location>
        <begin position="34"/>
        <end position="44"/>
    </location>
</feature>
<dbReference type="AlphaFoldDB" id="I7GMA4"/>
<dbReference type="EMBL" id="AB172005">
    <property type="protein sequence ID" value="BAE89067.1"/>
    <property type="molecule type" value="mRNA"/>
</dbReference>
<feature type="region of interest" description="Disordered" evidence="1">
    <location>
        <begin position="20"/>
        <end position="44"/>
    </location>
</feature>
<protein>
    <submittedName>
        <fullName evidence="2">Uncharacterized protein</fullName>
    </submittedName>
</protein>
<proteinExistence type="evidence at transcript level"/>
<reference evidence="2" key="1">
    <citation type="journal article" date="2007" name="PLoS Biol.">
        <title>Rate of evolution in brain-expressed genes in humans and other primates.</title>
        <authorList>
            <person name="Wang H.-Y."/>
            <person name="Chien H.-C."/>
            <person name="Osada N."/>
            <person name="Hashimoto K."/>
            <person name="Sugano S."/>
            <person name="Gojobori T."/>
            <person name="Chou C.-K."/>
            <person name="Tsai S.-F."/>
            <person name="Wu C.-I."/>
            <person name="Shen C.-K.J."/>
        </authorList>
    </citation>
    <scope>NUCLEOTIDE SEQUENCE</scope>
</reference>
<feature type="compositionally biased region" description="Basic and acidic residues" evidence="1">
    <location>
        <begin position="20"/>
        <end position="33"/>
    </location>
</feature>
<evidence type="ECO:0000313" key="2">
    <source>
        <dbReference type="EMBL" id="BAE89067.1"/>
    </source>
</evidence>